<dbReference type="Pfam" id="PF01797">
    <property type="entry name" value="Y1_Tnp"/>
    <property type="match status" value="1"/>
</dbReference>
<dbReference type="Gene3D" id="3.30.70.1290">
    <property type="entry name" value="Transposase IS200-like"/>
    <property type="match status" value="1"/>
</dbReference>
<dbReference type="InterPro" id="IPR052715">
    <property type="entry name" value="RAYT_transposase"/>
</dbReference>
<accession>A0ABV0G1B9</accession>
<dbReference type="PANTHER" id="PTHR36966">
    <property type="entry name" value="REP-ASSOCIATED TYROSINE TRANSPOSASE"/>
    <property type="match status" value="1"/>
</dbReference>
<comment type="caution">
    <text evidence="2">The sequence shown here is derived from an EMBL/GenBank/DDBJ whole genome shotgun (WGS) entry which is preliminary data.</text>
</comment>
<organism evidence="2 3">
    <name type="scientific">Roseateles paludis</name>
    <dbReference type="NCBI Taxonomy" id="3145238"/>
    <lineage>
        <taxon>Bacteria</taxon>
        <taxon>Pseudomonadati</taxon>
        <taxon>Pseudomonadota</taxon>
        <taxon>Betaproteobacteria</taxon>
        <taxon>Burkholderiales</taxon>
        <taxon>Sphaerotilaceae</taxon>
        <taxon>Roseateles</taxon>
    </lineage>
</organism>
<dbReference type="InterPro" id="IPR002686">
    <property type="entry name" value="Transposase_17"/>
</dbReference>
<dbReference type="SMART" id="SM01321">
    <property type="entry name" value="Y1_Tnp"/>
    <property type="match status" value="1"/>
</dbReference>
<keyword evidence="3" id="KW-1185">Reference proteome</keyword>
<proteinExistence type="predicted"/>
<sequence>MRYRRADVPGATYFFTLNAADRSGHLLTDHIDALRDSVRTVRRSRPFELDAICVLPDHLHLLMTLPREDADFATRIMLIKQGFSRRVPPGERISKSRASKGERGLWQRRYWEHLIRDDLDFERHVDYIHFNPVKHGWAERAADWPHSSIHRFIQDGVIDASWASVSGVEVDAGE</sequence>
<name>A0ABV0G1B9_9BURK</name>
<dbReference type="RefSeq" id="WP_347704344.1">
    <property type="nucleotide sequence ID" value="NZ_JBDPZD010000002.1"/>
</dbReference>
<dbReference type="EMBL" id="JBDPZD010000002">
    <property type="protein sequence ID" value="MEO3691525.1"/>
    <property type="molecule type" value="Genomic_DNA"/>
</dbReference>
<dbReference type="NCBIfam" id="NF047646">
    <property type="entry name" value="REP_Tyr_transpos"/>
    <property type="match status" value="1"/>
</dbReference>
<reference evidence="2 3" key="1">
    <citation type="submission" date="2024-05" db="EMBL/GenBank/DDBJ databases">
        <title>Roseateles sp. DJS-2-20 16S ribosomal RNA gene Genome sequencing and assembly.</title>
        <authorList>
            <person name="Woo H."/>
        </authorList>
    </citation>
    <scope>NUCLEOTIDE SEQUENCE [LARGE SCALE GENOMIC DNA]</scope>
    <source>
        <strain evidence="2 3">DJS-2-20</strain>
    </source>
</reference>
<dbReference type="Proteomes" id="UP001495147">
    <property type="component" value="Unassembled WGS sequence"/>
</dbReference>
<dbReference type="InterPro" id="IPR036515">
    <property type="entry name" value="Transposase_17_sf"/>
</dbReference>
<dbReference type="SUPFAM" id="SSF143422">
    <property type="entry name" value="Transposase IS200-like"/>
    <property type="match status" value="1"/>
</dbReference>
<evidence type="ECO:0000259" key="1">
    <source>
        <dbReference type="SMART" id="SM01321"/>
    </source>
</evidence>
<evidence type="ECO:0000313" key="2">
    <source>
        <dbReference type="EMBL" id="MEO3691525.1"/>
    </source>
</evidence>
<evidence type="ECO:0000313" key="3">
    <source>
        <dbReference type="Proteomes" id="UP001495147"/>
    </source>
</evidence>
<gene>
    <name evidence="2" type="ORF">ABDJ85_08600</name>
</gene>
<dbReference type="PANTHER" id="PTHR36966:SF1">
    <property type="entry name" value="REP-ASSOCIATED TYROSINE TRANSPOSASE"/>
    <property type="match status" value="1"/>
</dbReference>
<protein>
    <submittedName>
        <fullName evidence="2">Transposase</fullName>
    </submittedName>
</protein>
<feature type="domain" description="Transposase IS200-like" evidence="1">
    <location>
        <begin position="8"/>
        <end position="131"/>
    </location>
</feature>